<organism evidence="2 3">
    <name type="scientific">Aspergillus steynii IBT 23096</name>
    <dbReference type="NCBI Taxonomy" id="1392250"/>
    <lineage>
        <taxon>Eukaryota</taxon>
        <taxon>Fungi</taxon>
        <taxon>Dikarya</taxon>
        <taxon>Ascomycota</taxon>
        <taxon>Pezizomycotina</taxon>
        <taxon>Eurotiomycetes</taxon>
        <taxon>Eurotiomycetidae</taxon>
        <taxon>Eurotiales</taxon>
        <taxon>Aspergillaceae</taxon>
        <taxon>Aspergillus</taxon>
        <taxon>Aspergillus subgen. Circumdati</taxon>
    </lineage>
</organism>
<dbReference type="Proteomes" id="UP000234275">
    <property type="component" value="Unassembled WGS sequence"/>
</dbReference>
<dbReference type="GeneID" id="36555455"/>
<feature type="domain" description="F-box" evidence="1">
    <location>
        <begin position="8"/>
        <end position="43"/>
    </location>
</feature>
<dbReference type="InterPro" id="IPR001810">
    <property type="entry name" value="F-box_dom"/>
</dbReference>
<evidence type="ECO:0000313" key="3">
    <source>
        <dbReference type="Proteomes" id="UP000234275"/>
    </source>
</evidence>
<comment type="caution">
    <text evidence="2">The sequence shown here is derived from an EMBL/GenBank/DDBJ whole genome shotgun (WGS) entry which is preliminary data.</text>
</comment>
<dbReference type="Pfam" id="PF12937">
    <property type="entry name" value="F-box-like"/>
    <property type="match status" value="1"/>
</dbReference>
<name>A0A2I2G4W4_9EURO</name>
<gene>
    <name evidence="2" type="ORF">P170DRAFT_427092</name>
</gene>
<dbReference type="SUPFAM" id="SSF81383">
    <property type="entry name" value="F-box domain"/>
    <property type="match status" value="1"/>
</dbReference>
<dbReference type="AlphaFoldDB" id="A0A2I2G4W4"/>
<proteinExistence type="predicted"/>
<evidence type="ECO:0000313" key="2">
    <source>
        <dbReference type="EMBL" id="PLB47920.1"/>
    </source>
</evidence>
<dbReference type="InterPro" id="IPR036047">
    <property type="entry name" value="F-box-like_dom_sf"/>
</dbReference>
<dbReference type="EMBL" id="MSFO01000005">
    <property type="protein sequence ID" value="PLB47920.1"/>
    <property type="molecule type" value="Genomic_DNA"/>
</dbReference>
<reference evidence="2 3" key="1">
    <citation type="submission" date="2016-12" db="EMBL/GenBank/DDBJ databases">
        <title>The genomes of Aspergillus section Nigri reveals drivers in fungal speciation.</title>
        <authorList>
            <consortium name="DOE Joint Genome Institute"/>
            <person name="Vesth T.C."/>
            <person name="Nybo J."/>
            <person name="Theobald S."/>
            <person name="Brandl J."/>
            <person name="Frisvad J.C."/>
            <person name="Nielsen K.F."/>
            <person name="Lyhne E.K."/>
            <person name="Kogle M.E."/>
            <person name="Kuo A."/>
            <person name="Riley R."/>
            <person name="Clum A."/>
            <person name="Nolan M."/>
            <person name="Lipzen A."/>
            <person name="Salamov A."/>
            <person name="Henrissat B."/>
            <person name="Wiebenga A."/>
            <person name="De Vries R.P."/>
            <person name="Grigoriev I.V."/>
            <person name="Mortensen U.H."/>
            <person name="Andersen M.R."/>
            <person name="Baker S.E."/>
        </authorList>
    </citation>
    <scope>NUCLEOTIDE SEQUENCE [LARGE SCALE GENOMIC DNA]</scope>
    <source>
        <strain evidence="2 3">IBT 23096</strain>
    </source>
</reference>
<protein>
    <recommendedName>
        <fullName evidence="1">F-box domain-containing protein</fullName>
    </recommendedName>
</protein>
<evidence type="ECO:0000259" key="1">
    <source>
        <dbReference type="Pfam" id="PF12937"/>
    </source>
</evidence>
<dbReference type="RefSeq" id="XP_024703222.1">
    <property type="nucleotide sequence ID" value="XM_024847756.1"/>
</dbReference>
<dbReference type="VEuPathDB" id="FungiDB:P170DRAFT_427092"/>
<accession>A0A2I2G4W4</accession>
<dbReference type="OrthoDB" id="5365320at2759"/>
<sequence>MSTPSPLARLPAELIGLIFGALLSFSDVARFAATCRRHRQVWVDFAYTIYRQVAPRTAPCRKLARLLLAAQGGPPVSATHLSHPEVLQLISNAAVGENSVADLEKHHIRRVKENELVVRNPRPRHLSRSERIRYIRGVYQLWGLALLGPEARQQRINSMTLKDMLEVRDLVLGDAVHIADPVVLAMRDGYPYAAFEMVYVDMYPRLEQIVSDLYDEDISSWGLPYCEGLLGRISFWDSYYDMSKEMILGGLAGKKQCPDPGLAWEDTSDDDRIDE</sequence>
<keyword evidence="3" id="KW-1185">Reference proteome</keyword>